<organism evidence="3 4">
    <name type="scientific">Roseibacillus ishigakijimensis</name>
    <dbReference type="NCBI Taxonomy" id="454146"/>
    <lineage>
        <taxon>Bacteria</taxon>
        <taxon>Pseudomonadati</taxon>
        <taxon>Verrucomicrobiota</taxon>
        <taxon>Verrucomicrobiia</taxon>
        <taxon>Verrucomicrobiales</taxon>
        <taxon>Verrucomicrobiaceae</taxon>
        <taxon>Roseibacillus</taxon>
    </lineage>
</organism>
<dbReference type="InterPro" id="IPR013498">
    <property type="entry name" value="Topo_IA_Znf"/>
</dbReference>
<reference evidence="3" key="1">
    <citation type="submission" date="2021-01" db="EMBL/GenBank/DDBJ databases">
        <title>Modified the classification status of verrucomicrobia.</title>
        <authorList>
            <person name="Feng X."/>
        </authorList>
    </citation>
    <scope>NUCLEOTIDE SEQUENCE</scope>
    <source>
        <strain evidence="3">KCTC 12986</strain>
    </source>
</reference>
<dbReference type="NCBIfam" id="TIGR04258">
    <property type="entry name" value="4helix_suffix"/>
    <property type="match status" value="1"/>
</dbReference>
<gene>
    <name evidence="3" type="ORF">JIN78_15835</name>
</gene>
<sequence>MKKKKLRPSGGYRKLASFQTSTLIYDATVSFCKAFIDPYSRTTDQMVQAARSGRQNIAEGNRAASTSTHSELKLTNVARASLEELLLDFEDYLRQNALPLWEKDDPRASGVRALAQQCQRRDRSDRTDPTDPSALHLASPDDKGDRARYALYRSHLEHEDPAHRANAVICLIHQANYLLDQQLIAMEQAFLEEGGYKEQLFAERIARRANKPDRPDPSDRQDLKNPSCPDCDKPMAVRTARAGANQGSQFWGCTGYPDCKKTLPI</sequence>
<dbReference type="InterPro" id="IPR012657">
    <property type="entry name" value="23S_rRNA-intervening_sequence"/>
</dbReference>
<proteinExistence type="predicted"/>
<dbReference type="Proteomes" id="UP000604083">
    <property type="component" value="Unassembled WGS sequence"/>
</dbReference>
<dbReference type="Gene3D" id="3.30.65.10">
    <property type="entry name" value="Bacterial Topoisomerase I, domain 1"/>
    <property type="match status" value="1"/>
</dbReference>
<dbReference type="RefSeq" id="WP_200392977.1">
    <property type="nucleotide sequence ID" value="NZ_JAENIO010000060.1"/>
</dbReference>
<feature type="region of interest" description="Disordered" evidence="1">
    <location>
        <begin position="208"/>
        <end position="234"/>
    </location>
</feature>
<evidence type="ECO:0000313" key="4">
    <source>
        <dbReference type="Proteomes" id="UP000604083"/>
    </source>
</evidence>
<accession>A0A934RRC8</accession>
<dbReference type="Pfam" id="PF01396">
    <property type="entry name" value="Zn_ribbon_Top1"/>
    <property type="match status" value="1"/>
</dbReference>
<dbReference type="EMBL" id="JAENIO010000060">
    <property type="protein sequence ID" value="MBK1835540.1"/>
    <property type="molecule type" value="Genomic_DNA"/>
</dbReference>
<dbReference type="AlphaFoldDB" id="A0A934RRC8"/>
<dbReference type="Gene3D" id="1.20.1440.60">
    <property type="entry name" value="23S rRNA-intervening sequence"/>
    <property type="match status" value="1"/>
</dbReference>
<feature type="region of interest" description="Disordered" evidence="1">
    <location>
        <begin position="115"/>
        <end position="142"/>
    </location>
</feature>
<evidence type="ECO:0000256" key="1">
    <source>
        <dbReference type="SAM" id="MobiDB-lite"/>
    </source>
</evidence>
<feature type="compositionally biased region" description="Basic and acidic residues" evidence="1">
    <location>
        <begin position="208"/>
        <end position="223"/>
    </location>
</feature>
<name>A0A934RRC8_9BACT</name>
<dbReference type="InterPro" id="IPR026354">
    <property type="entry name" value="4helix_suffix_dom"/>
</dbReference>
<dbReference type="GO" id="GO:0005694">
    <property type="term" value="C:chromosome"/>
    <property type="evidence" value="ECO:0007669"/>
    <property type="project" value="InterPro"/>
</dbReference>
<dbReference type="GO" id="GO:0003677">
    <property type="term" value="F:DNA binding"/>
    <property type="evidence" value="ECO:0007669"/>
    <property type="project" value="InterPro"/>
</dbReference>
<feature type="domain" description="DNA topoisomerase type IA zn finger" evidence="2">
    <location>
        <begin position="227"/>
        <end position="265"/>
    </location>
</feature>
<dbReference type="GO" id="GO:0006265">
    <property type="term" value="P:DNA topological change"/>
    <property type="evidence" value="ECO:0007669"/>
    <property type="project" value="InterPro"/>
</dbReference>
<feature type="compositionally biased region" description="Basic and acidic residues" evidence="1">
    <location>
        <begin position="119"/>
        <end position="129"/>
    </location>
</feature>
<dbReference type="InterPro" id="IPR036583">
    <property type="entry name" value="23S_rRNA_IVS_sf"/>
</dbReference>
<dbReference type="NCBIfam" id="TIGR02436">
    <property type="entry name" value="four helix bundle protein"/>
    <property type="match status" value="1"/>
</dbReference>
<keyword evidence="4" id="KW-1185">Reference proteome</keyword>
<evidence type="ECO:0000313" key="3">
    <source>
        <dbReference type="EMBL" id="MBK1835540.1"/>
    </source>
</evidence>
<dbReference type="GO" id="GO:0003916">
    <property type="term" value="F:DNA topoisomerase activity"/>
    <property type="evidence" value="ECO:0007669"/>
    <property type="project" value="InterPro"/>
</dbReference>
<protein>
    <submittedName>
        <fullName evidence="3">Four helix bundle protein</fullName>
    </submittedName>
</protein>
<dbReference type="SUPFAM" id="SSF158446">
    <property type="entry name" value="IVS-encoded protein-like"/>
    <property type="match status" value="1"/>
</dbReference>
<evidence type="ECO:0000259" key="2">
    <source>
        <dbReference type="Pfam" id="PF01396"/>
    </source>
</evidence>
<dbReference type="SUPFAM" id="SSF57783">
    <property type="entry name" value="Zinc beta-ribbon"/>
    <property type="match status" value="1"/>
</dbReference>
<comment type="caution">
    <text evidence="3">The sequence shown here is derived from an EMBL/GenBank/DDBJ whole genome shotgun (WGS) entry which is preliminary data.</text>
</comment>